<dbReference type="Pfam" id="PF01829">
    <property type="entry name" value="Peptidase_A6"/>
    <property type="match status" value="1"/>
</dbReference>
<feature type="compositionally biased region" description="Basic residues" evidence="8">
    <location>
        <begin position="1"/>
        <end position="11"/>
    </location>
</feature>
<evidence type="ECO:0000256" key="4">
    <source>
        <dbReference type="ARBA" id="ARBA00022844"/>
    </source>
</evidence>
<feature type="region of interest" description="Disordered" evidence="8">
    <location>
        <begin position="1"/>
        <end position="35"/>
    </location>
</feature>
<dbReference type="EMBL" id="MN034229">
    <property type="protein sequence ID" value="QDH88624.1"/>
    <property type="molecule type" value="Genomic_DNA"/>
</dbReference>
<keyword evidence="7" id="KW-0106">Calcium</keyword>
<dbReference type="GO" id="GO:0046872">
    <property type="term" value="F:metal ion binding"/>
    <property type="evidence" value="ECO:0007669"/>
    <property type="project" value="UniProtKB-KW"/>
</dbReference>
<proteinExistence type="predicted"/>
<dbReference type="GO" id="GO:0006508">
    <property type="term" value="P:proteolysis"/>
    <property type="evidence" value="ECO:0007669"/>
    <property type="project" value="InterPro"/>
</dbReference>
<keyword evidence="7" id="KW-0479">Metal-binding</keyword>
<evidence type="ECO:0000256" key="5">
    <source>
        <dbReference type="ARBA" id="ARBA00035102"/>
    </source>
</evidence>
<evidence type="ECO:0000256" key="6">
    <source>
        <dbReference type="ARBA" id="ARBA00045320"/>
    </source>
</evidence>
<dbReference type="GO" id="GO:0044423">
    <property type="term" value="C:virion component"/>
    <property type="evidence" value="ECO:0007669"/>
    <property type="project" value="UniProtKB-KW"/>
</dbReference>
<protein>
    <recommendedName>
        <fullName evidence="3">nodavirus endopeptidase</fullName>
        <ecNumber evidence="3">3.4.23.44</ecNumber>
    </recommendedName>
</protein>
<sequence length="447" mass="49388">MVLVIKNKRKSNNNNNNSTGSKIVITNGRRRNRNKNRRILQLARIDPNLKSKRRLFLRRPYNMLNKSLISTLPRANTTVARIGRGKRVVDPYMMCRIAPLASMGRSNGIPDGSEVRRILVDHRKTSTFTFGSSGIFDIAITPCIPSCVWWRPDLLDNTATVNGRLRNYNTTTYNFCPINLTEWENQPCNYYNSAPNYNNCVSLYNSQRFRIVSVGWAVTFVGAPLNASGFVQCTPAKLTITNPENMPTTFAWYSHGSGTNTNYNADQLMVRYLDTLPNFQAQNNFTKTFALTRGCHGILHHEGQEFEFVNMYQWHSPIALANIATAGGSEAISLVMNYTPSPSSIANSASCNGFDDKWDSTLIRVTGGTAGQSFILDTLYCIEYCPGAGDSTYPLAKSSPPENKTLLAKTRQAADSLPVATPGDVSVASVAGAAMKTMVPIISSAIF</sequence>
<evidence type="ECO:0000256" key="2">
    <source>
        <dbReference type="ARBA" id="ARBA00004328"/>
    </source>
</evidence>
<keyword evidence="4" id="KW-0946">Virion</keyword>
<evidence type="ECO:0000256" key="8">
    <source>
        <dbReference type="SAM" id="MobiDB-lite"/>
    </source>
</evidence>
<name>A0A514D4T7_9VIRU</name>
<comment type="catalytic activity">
    <reaction evidence="1">
        <text>Hydrolysis of an asparaginyl bond involved in the maturation of the structural protein of the virus, typically -Asn-|-Ala- or -Asn-|-Phe-.</text>
        <dbReference type="EC" id="3.4.23.44"/>
    </reaction>
</comment>
<evidence type="ECO:0000313" key="9">
    <source>
        <dbReference type="EMBL" id="QDH88624.1"/>
    </source>
</evidence>
<comment type="subcellular location">
    <subcellularLocation>
        <location evidence="2">Virion</location>
    </subcellularLocation>
</comment>
<feature type="binding site" evidence="7">
    <location>
        <position position="307"/>
    </location>
    <ligand>
        <name>Ca(2+)</name>
        <dbReference type="ChEBI" id="CHEBI:29108"/>
        <label>5</label>
    </ligand>
</feature>
<dbReference type="InterPro" id="IPR029053">
    <property type="entry name" value="Viral_coat"/>
</dbReference>
<feature type="binding site" evidence="7">
    <location>
        <position position="305"/>
    </location>
    <ligand>
        <name>Ca(2+)</name>
        <dbReference type="ChEBI" id="CHEBI:29108"/>
        <label>5</label>
    </ligand>
</feature>
<accession>A0A514D4T7</accession>
<evidence type="ECO:0000256" key="3">
    <source>
        <dbReference type="ARBA" id="ARBA00013265"/>
    </source>
</evidence>
<evidence type="ECO:0000256" key="1">
    <source>
        <dbReference type="ARBA" id="ARBA00001245"/>
    </source>
</evidence>
<comment type="function">
    <text evidence="5">Capsid protein alpha self-assembles to form an icosahedral procapsid with a T=3 symmetry, about 30 nm in diameter, and consisting of 60 capsid proteins trimers. In addition, 240 calcium ions are incorporated per capsid during assembly. The capsid encapsulates the two genomic RNAs. Capsid maturation occurs via autoproteolytic cleavage of capsid protein alpha generating capsid protein beta and the membrane-active peptide gamma.</text>
</comment>
<evidence type="ECO:0000256" key="7">
    <source>
        <dbReference type="PIRSR" id="PIRSR600696-2"/>
    </source>
</evidence>
<reference evidence="9" key="1">
    <citation type="submission" date="2019-05" db="EMBL/GenBank/DDBJ databases">
        <title>Metatranscriptomic reconstruction reveals RNA viruses with the potential to shape carbon cycling in soil.</title>
        <authorList>
            <person name="Starr E.P."/>
            <person name="Nuccio E."/>
            <person name="Pett-Ridge J."/>
            <person name="Banfield J.F."/>
            <person name="Firestone M.K."/>
        </authorList>
    </citation>
    <scope>NUCLEOTIDE SEQUENCE</scope>
    <source>
        <strain evidence="9">H4_Bulk_46_scaffold_23</strain>
    </source>
</reference>
<dbReference type="SUPFAM" id="SSF88633">
    <property type="entry name" value="Positive stranded ssRNA viruses"/>
    <property type="match status" value="1"/>
</dbReference>
<dbReference type="Gene3D" id="2.60.120.20">
    <property type="match status" value="1"/>
</dbReference>
<dbReference type="GO" id="GO:0004190">
    <property type="term" value="F:aspartic-type endopeptidase activity"/>
    <property type="evidence" value="ECO:0007669"/>
    <property type="project" value="InterPro"/>
</dbReference>
<dbReference type="InterPro" id="IPR000696">
    <property type="entry name" value="Peptidase_A6"/>
</dbReference>
<gene>
    <name evidence="9" type="ORF">H4Bulk4623_000002</name>
</gene>
<organism evidence="9">
    <name type="scientific">Riboviria sp</name>
    <dbReference type="NCBI Taxonomy" id="2585031"/>
    <lineage>
        <taxon>Viruses</taxon>
        <taxon>Riboviria</taxon>
    </lineage>
</organism>
<dbReference type="EC" id="3.4.23.44" evidence="3"/>
<comment type="function">
    <text evidence="6">Membrane-permeabilizing peptide produced by virus maturation, thereby creating the infectious virion. After endocytosis into the host cell, peptide gamma is probably exposed in endosomes, where it permeabilizes the endosomal membrane, facilitating translocation of viral capsid or RNA into the cytoplasm. Involved in specific recognition and packaging of viral RNA during assembly.</text>
</comment>